<feature type="domain" description="Type IV / VI secretion system DotU" evidence="2">
    <location>
        <begin position="6"/>
        <end position="206"/>
    </location>
</feature>
<keyword evidence="1" id="KW-1133">Transmembrane helix</keyword>
<protein>
    <recommendedName>
        <fullName evidence="2">Type IV / VI secretion system DotU domain-containing protein</fullName>
    </recommendedName>
</protein>
<proteinExistence type="predicted"/>
<reference evidence="3 4" key="1">
    <citation type="submission" date="2015-07" db="EMBL/GenBank/DDBJ databases">
        <title>Draft genome sequence of a diazotrophic, plant growth-promoting rhizobacterium of the Pseudomonas syringae complex.</title>
        <authorList>
            <person name="Patten C.L."/>
            <person name="Jeong H."/>
        </authorList>
    </citation>
    <scope>NUCLEOTIDE SEQUENCE [LARGE SCALE GENOMIC DNA]</scope>
    <source>
        <strain evidence="3 4">GR12-2</strain>
    </source>
</reference>
<feature type="transmembrane region" description="Helical" evidence="1">
    <location>
        <begin position="184"/>
        <end position="207"/>
    </location>
</feature>
<keyword evidence="1" id="KW-0812">Transmembrane</keyword>
<evidence type="ECO:0000313" key="4">
    <source>
        <dbReference type="Proteomes" id="UP000093104"/>
    </source>
</evidence>
<evidence type="ECO:0000313" key="3">
    <source>
        <dbReference type="EMBL" id="OCR25108.1"/>
    </source>
</evidence>
<dbReference type="PANTHER" id="PTHR38033">
    <property type="entry name" value="MEMBRANE PROTEIN-RELATED"/>
    <property type="match status" value="1"/>
</dbReference>
<dbReference type="Pfam" id="PF09850">
    <property type="entry name" value="DotU"/>
    <property type="match status" value="1"/>
</dbReference>
<dbReference type="InterPro" id="IPR017732">
    <property type="entry name" value="T4/T6SS_DotU"/>
</dbReference>
<gene>
    <name evidence="3" type="ORF">AFK24_09990</name>
</gene>
<dbReference type="Gene3D" id="1.25.40.590">
    <property type="entry name" value="Type IV / VI secretion system, DotU"/>
    <property type="match status" value="1"/>
</dbReference>
<organism evidence="3 4">
    <name type="scientific">Pseudomonas syringae</name>
    <dbReference type="NCBI Taxonomy" id="317"/>
    <lineage>
        <taxon>Bacteria</taxon>
        <taxon>Pseudomonadati</taxon>
        <taxon>Pseudomonadota</taxon>
        <taxon>Gammaproteobacteria</taxon>
        <taxon>Pseudomonadales</taxon>
        <taxon>Pseudomonadaceae</taxon>
        <taxon>Pseudomonas</taxon>
    </lineage>
</organism>
<name>A0A1C7Z9F8_PSESX</name>
<evidence type="ECO:0000256" key="1">
    <source>
        <dbReference type="SAM" id="Phobius"/>
    </source>
</evidence>
<dbReference type="EMBL" id="LGSI01000037">
    <property type="protein sequence ID" value="OCR25108.1"/>
    <property type="molecule type" value="Genomic_DNA"/>
</dbReference>
<dbReference type="InterPro" id="IPR038522">
    <property type="entry name" value="T4/T6SS_DotU_sf"/>
</dbReference>
<comment type="caution">
    <text evidence="3">The sequence shown here is derived from an EMBL/GenBank/DDBJ whole genome shotgun (WGS) entry which is preliminary data.</text>
</comment>
<dbReference type="RefSeq" id="WP_065833082.1">
    <property type="nucleotide sequence ID" value="NZ_LGSI01000037.1"/>
</dbReference>
<dbReference type="PANTHER" id="PTHR38033:SF1">
    <property type="entry name" value="DOTU FAMILY TYPE IV_VI SECRETION SYSTEM PROTEIN"/>
    <property type="match status" value="1"/>
</dbReference>
<evidence type="ECO:0000259" key="2">
    <source>
        <dbReference type="Pfam" id="PF09850"/>
    </source>
</evidence>
<sequence length="222" mass="24841">MMTLRLADCWMPIFEAAKTGIANPAQSWESLSPQLIAQLDSAANRARELHFAEAEVREALFAIVAWIDETAMSQEWLGSAGWRRAPLQRHYFSTSRAGVEFFQRLEALPEAAAGAREVFGLALLSGFEGRYATRPGGELDHYRRLCLERIILDNKMVPLDATSYLFEQPQEHLSKRKRIVRRGLPGISLALLVGVPLVILSVMYISLDISLARHVSAILEAH</sequence>
<dbReference type="OrthoDB" id="345640at2"/>
<dbReference type="PATRIC" id="fig|317.243.peg.2686"/>
<dbReference type="NCBIfam" id="TIGR03349">
    <property type="entry name" value="IV_VI_DotU"/>
    <property type="match status" value="1"/>
</dbReference>
<dbReference type="AlphaFoldDB" id="A0A1C7Z9F8"/>
<dbReference type="Proteomes" id="UP000093104">
    <property type="component" value="Unassembled WGS sequence"/>
</dbReference>
<accession>A0A1C7Z9F8</accession>
<keyword evidence="1" id="KW-0472">Membrane</keyword>